<dbReference type="NCBIfam" id="NF047751">
    <property type="entry name" value="HepT_toxin"/>
    <property type="match status" value="1"/>
</dbReference>
<evidence type="ECO:0000313" key="7">
    <source>
        <dbReference type="Proteomes" id="UP000306007"/>
    </source>
</evidence>
<dbReference type="Proteomes" id="UP000306007">
    <property type="component" value="Chromosome"/>
</dbReference>
<dbReference type="InterPro" id="IPR052379">
    <property type="entry name" value="Type_VII_TA_RNase"/>
</dbReference>
<reference evidence="6 7" key="1">
    <citation type="submission" date="2019-06" db="EMBL/GenBank/DDBJ databases">
        <title>Thermococcus indicus sp. nov., a Fe(III)-reducing hyperthermophilic archaeon isolated from the Onnuri vent field of the Central Indian Ocean ridge.</title>
        <authorList>
            <person name="Lim J.K."/>
            <person name="Kim Y.J."/>
            <person name="Kwon K.K."/>
        </authorList>
    </citation>
    <scope>NUCLEOTIDE SEQUENCE [LARGE SCALE GENOMIC DNA]</scope>
    <source>
        <strain evidence="6 7">IOH1</strain>
    </source>
</reference>
<dbReference type="EMBL" id="CP040846">
    <property type="protein sequence ID" value="QDA31603.1"/>
    <property type="molecule type" value="Genomic_DNA"/>
</dbReference>
<keyword evidence="7" id="KW-1185">Reference proteome</keyword>
<accession>A0A4Y5SL25</accession>
<organism evidence="6 7">
    <name type="scientific">Thermococcus indicus</name>
    <dbReference type="NCBI Taxonomy" id="2586643"/>
    <lineage>
        <taxon>Archaea</taxon>
        <taxon>Methanobacteriati</taxon>
        <taxon>Methanobacteriota</taxon>
        <taxon>Thermococci</taxon>
        <taxon>Thermococcales</taxon>
        <taxon>Thermococcaceae</taxon>
        <taxon>Thermococcus</taxon>
    </lineage>
</organism>
<dbReference type="KEGG" id="tic:FH039_08335"/>
<keyword evidence="3" id="KW-0540">Nuclease</keyword>
<evidence type="ECO:0000313" key="6">
    <source>
        <dbReference type="EMBL" id="QDA31603.1"/>
    </source>
</evidence>
<keyword evidence="4" id="KW-0378">Hydrolase</keyword>
<evidence type="ECO:0000256" key="1">
    <source>
        <dbReference type="ARBA" id="ARBA00022553"/>
    </source>
</evidence>
<dbReference type="PANTHER" id="PTHR33397">
    <property type="entry name" value="UPF0331 PROTEIN YUTE"/>
    <property type="match status" value="1"/>
</dbReference>
<proteinExistence type="inferred from homology"/>
<dbReference type="RefSeq" id="WP_139680941.1">
    <property type="nucleotide sequence ID" value="NZ_CP040846.1"/>
</dbReference>
<dbReference type="PANTHER" id="PTHR33397:SF5">
    <property type="entry name" value="RNASE YUTE-RELATED"/>
    <property type="match status" value="1"/>
</dbReference>
<keyword evidence="2" id="KW-1277">Toxin-antitoxin system</keyword>
<evidence type="ECO:0000256" key="5">
    <source>
        <dbReference type="ARBA" id="ARBA00024207"/>
    </source>
</evidence>
<protein>
    <submittedName>
        <fullName evidence="6">DUF86 domain-containing protein</fullName>
    </submittedName>
</protein>
<dbReference type="GO" id="GO:0016787">
    <property type="term" value="F:hydrolase activity"/>
    <property type="evidence" value="ECO:0007669"/>
    <property type="project" value="UniProtKB-KW"/>
</dbReference>
<gene>
    <name evidence="6" type="ORF">FH039_08335</name>
</gene>
<dbReference type="InterPro" id="IPR008201">
    <property type="entry name" value="HepT-like"/>
</dbReference>
<dbReference type="Gene3D" id="1.20.120.580">
    <property type="entry name" value="bsu32300-like"/>
    <property type="match status" value="1"/>
</dbReference>
<dbReference type="Pfam" id="PF01934">
    <property type="entry name" value="HepT-like"/>
    <property type="match status" value="1"/>
</dbReference>
<sequence length="142" mass="16317">MEIDRDLVERRLAEIKETLVELGEIVNAGREEFLSNSLLRNAAKYLLITAIEGAFSVCNHISVRRGRVPKSYADCFRTLADIGAIDGELAERLARMAKFRNVLVHRYWRIDDGLVFEIMENDIRDLEEFVRAVGKYVERQGS</sequence>
<evidence type="ECO:0000256" key="4">
    <source>
        <dbReference type="ARBA" id="ARBA00022801"/>
    </source>
</evidence>
<keyword evidence="1" id="KW-0597">Phosphoprotein</keyword>
<dbReference type="GeneID" id="40475185"/>
<comment type="similarity">
    <text evidence="5">Belongs to the HepT RNase toxin family.</text>
</comment>
<dbReference type="InterPro" id="IPR037038">
    <property type="entry name" value="HepT-like_sf"/>
</dbReference>
<evidence type="ECO:0000256" key="3">
    <source>
        <dbReference type="ARBA" id="ARBA00022722"/>
    </source>
</evidence>
<dbReference type="OrthoDB" id="25331at2157"/>
<dbReference type="GO" id="GO:0004540">
    <property type="term" value="F:RNA nuclease activity"/>
    <property type="evidence" value="ECO:0007669"/>
    <property type="project" value="InterPro"/>
</dbReference>
<dbReference type="GO" id="GO:0110001">
    <property type="term" value="C:toxin-antitoxin complex"/>
    <property type="evidence" value="ECO:0007669"/>
    <property type="project" value="InterPro"/>
</dbReference>
<name>A0A4Y5SL25_9EURY</name>
<dbReference type="AlphaFoldDB" id="A0A4Y5SL25"/>
<dbReference type="SUPFAM" id="SSF81593">
    <property type="entry name" value="Nucleotidyltransferase substrate binding subunit/domain"/>
    <property type="match status" value="1"/>
</dbReference>
<evidence type="ECO:0000256" key="2">
    <source>
        <dbReference type="ARBA" id="ARBA00022649"/>
    </source>
</evidence>